<proteinExistence type="inferred from homology"/>
<name>A0A9D1W1G6_9FIRM</name>
<comment type="caution">
    <text evidence="11">The sequence shown here is derived from an EMBL/GenBank/DDBJ whole genome shotgun (WGS) entry which is preliminary data.</text>
</comment>
<gene>
    <name evidence="11" type="primary">holA</name>
    <name evidence="11" type="ORF">H9851_05790</name>
</gene>
<dbReference type="NCBIfam" id="TIGR01128">
    <property type="entry name" value="holA"/>
    <property type="match status" value="1"/>
</dbReference>
<evidence type="ECO:0000256" key="3">
    <source>
        <dbReference type="ARBA" id="ARBA00022679"/>
    </source>
</evidence>
<dbReference type="GO" id="GO:0003677">
    <property type="term" value="F:DNA binding"/>
    <property type="evidence" value="ECO:0007669"/>
    <property type="project" value="InterPro"/>
</dbReference>
<dbReference type="InterPro" id="IPR048466">
    <property type="entry name" value="DNA_pol3_delta-like_C"/>
</dbReference>
<evidence type="ECO:0000313" key="12">
    <source>
        <dbReference type="Proteomes" id="UP000886847"/>
    </source>
</evidence>
<keyword evidence="5" id="KW-0235">DNA replication</keyword>
<dbReference type="Gene3D" id="3.40.50.300">
    <property type="entry name" value="P-loop containing nucleotide triphosphate hydrolases"/>
    <property type="match status" value="1"/>
</dbReference>
<keyword evidence="3 11" id="KW-0808">Transferase</keyword>
<dbReference type="GO" id="GO:0009360">
    <property type="term" value="C:DNA polymerase III complex"/>
    <property type="evidence" value="ECO:0007669"/>
    <property type="project" value="InterPro"/>
</dbReference>
<accession>A0A9D1W1G6</accession>
<evidence type="ECO:0000256" key="4">
    <source>
        <dbReference type="ARBA" id="ARBA00022695"/>
    </source>
</evidence>
<evidence type="ECO:0000259" key="9">
    <source>
        <dbReference type="Pfam" id="PF06144"/>
    </source>
</evidence>
<dbReference type="PANTHER" id="PTHR34388">
    <property type="entry name" value="DNA POLYMERASE III SUBUNIT DELTA"/>
    <property type="match status" value="1"/>
</dbReference>
<evidence type="ECO:0000256" key="5">
    <source>
        <dbReference type="ARBA" id="ARBA00022705"/>
    </source>
</evidence>
<evidence type="ECO:0000256" key="6">
    <source>
        <dbReference type="ARBA" id="ARBA00022932"/>
    </source>
</evidence>
<dbReference type="EC" id="2.7.7.7" evidence="1"/>
<dbReference type="Gene3D" id="1.20.272.10">
    <property type="match status" value="1"/>
</dbReference>
<dbReference type="GO" id="GO:0006261">
    <property type="term" value="P:DNA-templated DNA replication"/>
    <property type="evidence" value="ECO:0007669"/>
    <property type="project" value="TreeGrafter"/>
</dbReference>
<dbReference type="GO" id="GO:0003887">
    <property type="term" value="F:DNA-directed DNA polymerase activity"/>
    <property type="evidence" value="ECO:0007669"/>
    <property type="project" value="UniProtKB-KW"/>
</dbReference>
<dbReference type="PANTHER" id="PTHR34388:SF1">
    <property type="entry name" value="DNA POLYMERASE III SUBUNIT DELTA"/>
    <property type="match status" value="1"/>
</dbReference>
<dbReference type="InterPro" id="IPR008921">
    <property type="entry name" value="DNA_pol3_clamp-load_cplx_C"/>
</dbReference>
<feature type="domain" description="DNA polymerase III delta subunit-like C-terminal" evidence="10">
    <location>
        <begin position="210"/>
        <end position="312"/>
    </location>
</feature>
<feature type="domain" description="DNA polymerase III delta N-terminal" evidence="9">
    <location>
        <begin position="18"/>
        <end position="114"/>
    </location>
</feature>
<dbReference type="EMBL" id="DXEW01000029">
    <property type="protein sequence ID" value="HIX50778.1"/>
    <property type="molecule type" value="Genomic_DNA"/>
</dbReference>
<dbReference type="InterPro" id="IPR010372">
    <property type="entry name" value="DNA_pol3_delta_N"/>
</dbReference>
<dbReference type="Proteomes" id="UP000886847">
    <property type="component" value="Unassembled WGS sequence"/>
</dbReference>
<comment type="similarity">
    <text evidence="7">Belongs to the DNA polymerase HolA subunit family.</text>
</comment>
<dbReference type="InterPro" id="IPR027417">
    <property type="entry name" value="P-loop_NTPase"/>
</dbReference>
<reference evidence="11" key="2">
    <citation type="submission" date="2021-04" db="EMBL/GenBank/DDBJ databases">
        <authorList>
            <person name="Gilroy R."/>
        </authorList>
    </citation>
    <scope>NUCLEOTIDE SEQUENCE</scope>
    <source>
        <strain evidence="11">2189</strain>
    </source>
</reference>
<keyword evidence="6" id="KW-0239">DNA-directed DNA polymerase</keyword>
<dbReference type="SUPFAM" id="SSF52540">
    <property type="entry name" value="P-loop containing nucleoside triphosphate hydrolases"/>
    <property type="match status" value="1"/>
</dbReference>
<keyword evidence="4 11" id="KW-0548">Nucleotidyltransferase</keyword>
<evidence type="ECO:0000256" key="2">
    <source>
        <dbReference type="ARBA" id="ARBA00017703"/>
    </source>
</evidence>
<reference evidence="11" key="1">
    <citation type="journal article" date="2021" name="PeerJ">
        <title>Extensive microbial diversity within the chicken gut microbiome revealed by metagenomics and culture.</title>
        <authorList>
            <person name="Gilroy R."/>
            <person name="Ravi A."/>
            <person name="Getino M."/>
            <person name="Pursley I."/>
            <person name="Horton D.L."/>
            <person name="Alikhan N.F."/>
            <person name="Baker D."/>
            <person name="Gharbi K."/>
            <person name="Hall N."/>
            <person name="Watson M."/>
            <person name="Adriaenssens E.M."/>
            <person name="Foster-Nyarko E."/>
            <person name="Jarju S."/>
            <person name="Secka A."/>
            <person name="Antonio M."/>
            <person name="Oren A."/>
            <person name="Chaudhuri R.R."/>
            <person name="La Ragione R."/>
            <person name="Hildebrand F."/>
            <person name="Pallen M.J."/>
        </authorList>
    </citation>
    <scope>NUCLEOTIDE SEQUENCE</scope>
    <source>
        <strain evidence="11">2189</strain>
    </source>
</reference>
<dbReference type="InterPro" id="IPR005790">
    <property type="entry name" value="DNA_polIII_delta"/>
</dbReference>
<evidence type="ECO:0000256" key="7">
    <source>
        <dbReference type="ARBA" id="ARBA00034754"/>
    </source>
</evidence>
<dbReference type="Gene3D" id="1.10.8.60">
    <property type="match status" value="1"/>
</dbReference>
<comment type="catalytic activity">
    <reaction evidence="8">
        <text>DNA(n) + a 2'-deoxyribonucleoside 5'-triphosphate = DNA(n+1) + diphosphate</text>
        <dbReference type="Rhea" id="RHEA:22508"/>
        <dbReference type="Rhea" id="RHEA-COMP:17339"/>
        <dbReference type="Rhea" id="RHEA-COMP:17340"/>
        <dbReference type="ChEBI" id="CHEBI:33019"/>
        <dbReference type="ChEBI" id="CHEBI:61560"/>
        <dbReference type="ChEBI" id="CHEBI:173112"/>
        <dbReference type="EC" id="2.7.7.7"/>
    </reaction>
</comment>
<evidence type="ECO:0000256" key="1">
    <source>
        <dbReference type="ARBA" id="ARBA00012417"/>
    </source>
</evidence>
<evidence type="ECO:0000256" key="8">
    <source>
        <dbReference type="ARBA" id="ARBA00049244"/>
    </source>
</evidence>
<dbReference type="Pfam" id="PF21694">
    <property type="entry name" value="DNA_pol3_delta_C"/>
    <property type="match status" value="1"/>
</dbReference>
<protein>
    <recommendedName>
        <fullName evidence="2">DNA polymerase III subunit delta</fullName>
        <ecNumber evidence="1">2.7.7.7</ecNumber>
    </recommendedName>
</protein>
<organism evidence="11 12">
    <name type="scientific">Candidatus Borkfalkia faecavium</name>
    <dbReference type="NCBI Taxonomy" id="2838508"/>
    <lineage>
        <taxon>Bacteria</taxon>
        <taxon>Bacillati</taxon>
        <taxon>Bacillota</taxon>
        <taxon>Clostridia</taxon>
        <taxon>Christensenellales</taxon>
        <taxon>Christensenellaceae</taxon>
        <taxon>Candidatus Borkfalkia</taxon>
    </lineage>
</organism>
<dbReference type="SUPFAM" id="SSF48019">
    <property type="entry name" value="post-AAA+ oligomerization domain-like"/>
    <property type="match status" value="1"/>
</dbReference>
<dbReference type="AlphaFoldDB" id="A0A9D1W1G6"/>
<evidence type="ECO:0000259" key="10">
    <source>
        <dbReference type="Pfam" id="PF21694"/>
    </source>
</evidence>
<evidence type="ECO:0000313" key="11">
    <source>
        <dbReference type="EMBL" id="HIX50778.1"/>
    </source>
</evidence>
<sequence length="335" mass="37734">MKFVFFKKSLEEGASPVYLFEGEEEYFKERGEEMLKEKFLSEPSLNYTAFAGEALKGAAITAMVSAAESFPFFGQKRIVKATEFYPTEKEYEQYLQKYFSDPQPTTILLIVNSHAAQGKAFDLKKAPNVTFVDCSKGDDETLLRWIYTRFKRAGIRADTECCERVMRYCLSDMSRIAGETEKLIDYACESGSVTSEDVDLVVYKDAAYKTYEMTSAVGAKNYGKYIAVCAELLEKGMDEMGILNALCAYFRTLYGITAIRKDDKETARILGMKEYAVKMSRRQAQALGERRVQALYRYTFEAVNSVKTGKRTLASALLCVNAAIFGEQNIAGQGQ</sequence>
<dbReference type="Pfam" id="PF06144">
    <property type="entry name" value="DNA_pol3_delta"/>
    <property type="match status" value="1"/>
</dbReference>